<dbReference type="Pfam" id="PF00171">
    <property type="entry name" value="Aldedh"/>
    <property type="match status" value="1"/>
</dbReference>
<dbReference type="InterPro" id="IPR015590">
    <property type="entry name" value="Aldehyde_DH_dom"/>
</dbReference>
<evidence type="ECO:0000256" key="1">
    <source>
        <dbReference type="ARBA" id="ARBA00023002"/>
    </source>
</evidence>
<evidence type="ECO:0000256" key="3">
    <source>
        <dbReference type="RuleBase" id="RU003345"/>
    </source>
</evidence>
<dbReference type="InterPro" id="IPR016163">
    <property type="entry name" value="Ald_DH_C"/>
</dbReference>
<organism evidence="5 6">
    <name type="scientific">Prescottella soli</name>
    <dbReference type="NCBI Taxonomy" id="1543852"/>
    <lineage>
        <taxon>Bacteria</taxon>
        <taxon>Bacillati</taxon>
        <taxon>Actinomycetota</taxon>
        <taxon>Actinomycetes</taxon>
        <taxon>Mycobacteriales</taxon>
        <taxon>Nocardiaceae</taxon>
        <taxon>Prescottella</taxon>
    </lineage>
</organism>
<dbReference type="InterPro" id="IPR016162">
    <property type="entry name" value="Ald_DH_N"/>
</dbReference>
<dbReference type="InterPro" id="IPR016161">
    <property type="entry name" value="Ald_DH/histidinol_DH"/>
</dbReference>
<proteinExistence type="inferred from homology"/>
<name>A0ABW9FU38_9NOCA</name>
<comment type="caution">
    <text evidence="5">The sequence shown here is derived from an EMBL/GenBank/DDBJ whole genome shotgun (WGS) entry which is preliminary data.</text>
</comment>
<sequence length="456" mass="48109">MDTTELISYNPATLVEIGRIAATTTAELDSMIESAHDAFLGWRHDRNLRKGLLAACSYELMRMSGEIAPLLTTEQGKPLAEAASEVWTAAKSFAESARIEWEPESLAAHTDVRTAFIEVHPLGVVGAIVPWNFPIFLMAAKVSAALAAGNTVVVKPAESVSLVVRKVVDVLAGVLPAGVISIAVGGPDLGRALVNHPKVRKVSFTGSTTVGKQIMRQASDTVTPVTLELGGNDPAILLADADIDRAATALARGAFFNAGQMCIAPKRVYVPTALVDRFCQAFADRMDDLSVGDGLDPATRVGPLHNVRQLEIVSHVLEKAIAGGATVVRGGDRGTDLPGYFLAPTLVRDIDDSAELVALEQFGPVLPVVAYDDVDSVLSSLDNQEFGLGASVWGNDVENATDVALRIDAGTVWVNQHNALDVGLPFGGVKSSGFGREGGAAGVEDFLQTRVIDIKL</sequence>
<dbReference type="PANTHER" id="PTHR11699">
    <property type="entry name" value="ALDEHYDE DEHYDROGENASE-RELATED"/>
    <property type="match status" value="1"/>
</dbReference>
<dbReference type="PROSITE" id="PS00687">
    <property type="entry name" value="ALDEHYDE_DEHYDR_GLU"/>
    <property type="match status" value="1"/>
</dbReference>
<evidence type="ECO:0000259" key="4">
    <source>
        <dbReference type="Pfam" id="PF00171"/>
    </source>
</evidence>
<dbReference type="Gene3D" id="3.40.309.10">
    <property type="entry name" value="Aldehyde Dehydrogenase, Chain A, domain 2"/>
    <property type="match status" value="1"/>
</dbReference>
<feature type="domain" description="Aldehyde dehydrogenase" evidence="4">
    <location>
        <begin position="6"/>
        <end position="451"/>
    </location>
</feature>
<reference evidence="5 6" key="1">
    <citation type="submission" date="2023-11" db="EMBL/GenBank/DDBJ databases">
        <authorList>
            <person name="Val-Calvo J."/>
            <person name="Scortti M."/>
            <person name="Vazquez-Boland J."/>
        </authorList>
    </citation>
    <scope>NUCLEOTIDE SEQUENCE [LARGE SCALE GENOMIC DNA]</scope>
    <source>
        <strain evidence="5 6">DSM 46662</strain>
    </source>
</reference>
<dbReference type="Proteomes" id="UP001629744">
    <property type="component" value="Unassembled WGS sequence"/>
</dbReference>
<comment type="similarity">
    <text evidence="3">Belongs to the aldehyde dehydrogenase family.</text>
</comment>
<evidence type="ECO:0000313" key="6">
    <source>
        <dbReference type="Proteomes" id="UP001629744"/>
    </source>
</evidence>
<evidence type="ECO:0000256" key="2">
    <source>
        <dbReference type="PROSITE-ProRule" id="PRU10007"/>
    </source>
</evidence>
<dbReference type="RefSeq" id="WP_348605124.1">
    <property type="nucleotide sequence ID" value="NZ_CP157276.1"/>
</dbReference>
<gene>
    <name evidence="5" type="ORF">ABEU19_002256</name>
</gene>
<dbReference type="Gene3D" id="3.40.605.10">
    <property type="entry name" value="Aldehyde Dehydrogenase, Chain A, domain 1"/>
    <property type="match status" value="1"/>
</dbReference>
<accession>A0ABW9FU38</accession>
<keyword evidence="1 3" id="KW-0560">Oxidoreductase</keyword>
<evidence type="ECO:0000313" key="5">
    <source>
        <dbReference type="EMBL" id="MFM1728762.1"/>
    </source>
</evidence>
<dbReference type="InterPro" id="IPR029510">
    <property type="entry name" value="Ald_DH_CS_GLU"/>
</dbReference>
<protein>
    <submittedName>
        <fullName evidence="5">Aldehyde dehydrogenase family protein</fullName>
    </submittedName>
</protein>
<dbReference type="EMBL" id="JBDLNU010000002">
    <property type="protein sequence ID" value="MFM1728762.1"/>
    <property type="molecule type" value="Genomic_DNA"/>
</dbReference>
<dbReference type="SUPFAM" id="SSF53720">
    <property type="entry name" value="ALDH-like"/>
    <property type="match status" value="1"/>
</dbReference>
<dbReference type="PROSITE" id="PS00070">
    <property type="entry name" value="ALDEHYDE_DEHYDR_CYS"/>
    <property type="match status" value="1"/>
</dbReference>
<dbReference type="InterPro" id="IPR016160">
    <property type="entry name" value="Ald_DH_CS_CYS"/>
</dbReference>
<keyword evidence="6" id="KW-1185">Reference proteome</keyword>
<feature type="active site" evidence="2">
    <location>
        <position position="228"/>
    </location>
</feature>